<proteinExistence type="predicted"/>
<evidence type="ECO:0000313" key="2">
    <source>
        <dbReference type="Proteomes" id="UP000464318"/>
    </source>
</evidence>
<gene>
    <name evidence="1" type="ORF">DBX24_07770</name>
</gene>
<dbReference type="EMBL" id="CP029149">
    <property type="protein sequence ID" value="QHN65782.1"/>
    <property type="molecule type" value="Genomic_DNA"/>
</dbReference>
<dbReference type="OrthoDB" id="658938at2"/>
<dbReference type="Proteomes" id="UP000464318">
    <property type="component" value="Chromosome"/>
</dbReference>
<reference evidence="1 2" key="1">
    <citation type="submission" date="2018-04" db="EMBL/GenBank/DDBJ databases">
        <title>Characteristic and Complete Genome Sequencing of A Novel Member of Infective Endocarditis Causative Bacteria: Bergeyella cardium QL-PH.</title>
        <authorList>
            <person name="Pan H."/>
            <person name="Sun E."/>
            <person name="Zhang Y."/>
        </authorList>
    </citation>
    <scope>NUCLEOTIDE SEQUENCE [LARGE SCALE GENOMIC DNA]</scope>
    <source>
        <strain evidence="1 2">HPQL</strain>
    </source>
</reference>
<sequence length="656" mass="71767">MEKKLFLKAGAMAFLGFGVMLSAQEKYDGKLGLNTDTPKATMDIQPSSENAKETSTTKEGLLIPRLSKKRLANIESPEKSTLVYVNNITYTGTDTKVSEVKSEGFYYYNGTKWVSTDSNLWAQRTDNGVIKTYLKPAEGNNDVVSYGSNRKITFNLGGVTENDLLWHRGSGVKGYVENTIPFAFLSSSDTLPKEGFGTNKEYYSFFQNNAIIKEGHVSKVKPNSIYQLSENRVVAKDITSTLGSIYGANSSVDLFSNNKVDNVIGAAGVVTVGTPDSTYRPALENAIGGRFSARNYASGVERLYGMRAIVHNFGQAKTIRGVASEVATQTVPRGGSNTPHNVEGIIGIDNYVNIAPQATASYSYNQKNNITLNENSTSERVRGTIQFIATESGAKATTLIGHQSVSNIKSGSTITSYEDYSTYSTVEAGANIDTYKAFNFYPQAVTGGTIKKMYGLHIGNVEAGSEINRAIHTESGDIRFGSLKSTSTGYRQVYVDKDGVLKAGTNASQTLAQLWEKDSNNGNIKLVGRDDVSIDNTGSLLASSFVGKNGASIFPDYVFQKYYTGDSTIKPDYTFASLSQVENFVKQNGHLPGYKSAEAIKKQGYIDLMDTQLKNVEKIEELYLHTIEQDKKLKEKDAEIAELKSRLERLEKLLVE</sequence>
<accession>A0A6P1QUF7</accession>
<protein>
    <submittedName>
        <fullName evidence="1">Uncharacterized protein</fullName>
    </submittedName>
</protein>
<dbReference type="AlphaFoldDB" id="A0A6P1QUF7"/>
<organism evidence="1 2">
    <name type="scientific">Bergeyella cardium</name>
    <dbReference type="NCBI Taxonomy" id="1585976"/>
    <lineage>
        <taxon>Bacteria</taxon>
        <taxon>Pseudomonadati</taxon>
        <taxon>Bacteroidota</taxon>
        <taxon>Flavobacteriia</taxon>
        <taxon>Flavobacteriales</taxon>
        <taxon>Weeksellaceae</taxon>
        <taxon>Bergeyella</taxon>
    </lineage>
</organism>
<evidence type="ECO:0000313" key="1">
    <source>
        <dbReference type="EMBL" id="QHN65782.1"/>
    </source>
</evidence>
<dbReference type="KEGG" id="bcad:DBX24_07770"/>
<keyword evidence="2" id="KW-1185">Reference proteome</keyword>
<name>A0A6P1QUF7_9FLAO</name>
<dbReference type="RefSeq" id="WP_160224494.1">
    <property type="nucleotide sequence ID" value="NZ_CP029149.1"/>
</dbReference>